<accession>A0A9Q0J930</accession>
<evidence type="ECO:0000256" key="1">
    <source>
        <dbReference type="PROSITE-ProRule" id="PRU00047"/>
    </source>
</evidence>
<keyword evidence="5" id="KW-1185">Reference proteome</keyword>
<gene>
    <name evidence="4" type="ORF">Tsubulata_023322</name>
</gene>
<dbReference type="OrthoDB" id="1096772at2759"/>
<name>A0A9Q0J930_9ROSI</name>
<sequence length="423" mass="45571">MLCNRLSRLWGLRGEFRVIDLDQTYFLVRLADNYDYLRVMNGGPWVILDYYLTVEPWQLNFVPATHKVTSVVAWVRVPGLSMELYQLAILREVCNRIGRMIRIDYSTHKTEHGCFAKAAVELDISKPLETETCVDGVWYPIVYESLPQVCFSCGRAGHLMGACTATSHGLAAVNGSAARAVDSELPAGSLGPGQSAFVPSLAAGGVPSTKYGEWILVPPRSRPNNRKGGAGIQGSTKDGPLSKGAGSRFSVFGDVSAISEEGQGLAPVKQKVGTVPTMIFQGSKGVNSGNIAKAPSSFGFMSGKGLSKGKAKGVFLSEPMLGVDESKGLAGKRPRGASNYTLNGEALVQGPPIPVSFGPLANPKAVPPITSATVPVVEKATNVDSSLSSPMNVAFDVRGHEHCDRWYWRARCPWVRGFHRLFW</sequence>
<dbReference type="GO" id="GO:0008270">
    <property type="term" value="F:zinc ion binding"/>
    <property type="evidence" value="ECO:0007669"/>
    <property type="project" value="UniProtKB-KW"/>
</dbReference>
<feature type="region of interest" description="Disordered" evidence="2">
    <location>
        <begin position="217"/>
        <end position="243"/>
    </location>
</feature>
<evidence type="ECO:0000313" key="5">
    <source>
        <dbReference type="Proteomes" id="UP001141552"/>
    </source>
</evidence>
<dbReference type="InterPro" id="IPR001878">
    <property type="entry name" value="Znf_CCHC"/>
</dbReference>
<organism evidence="4 5">
    <name type="scientific">Turnera subulata</name>
    <dbReference type="NCBI Taxonomy" id="218843"/>
    <lineage>
        <taxon>Eukaryota</taxon>
        <taxon>Viridiplantae</taxon>
        <taxon>Streptophyta</taxon>
        <taxon>Embryophyta</taxon>
        <taxon>Tracheophyta</taxon>
        <taxon>Spermatophyta</taxon>
        <taxon>Magnoliopsida</taxon>
        <taxon>eudicotyledons</taxon>
        <taxon>Gunneridae</taxon>
        <taxon>Pentapetalae</taxon>
        <taxon>rosids</taxon>
        <taxon>fabids</taxon>
        <taxon>Malpighiales</taxon>
        <taxon>Passifloraceae</taxon>
        <taxon>Turnera</taxon>
    </lineage>
</organism>
<dbReference type="Proteomes" id="UP001141552">
    <property type="component" value="Unassembled WGS sequence"/>
</dbReference>
<protein>
    <recommendedName>
        <fullName evidence="3">CCHC-type domain-containing protein</fullName>
    </recommendedName>
</protein>
<dbReference type="PANTHER" id="PTHR31286:SF99">
    <property type="entry name" value="DUF4283 DOMAIN-CONTAINING PROTEIN"/>
    <property type="match status" value="1"/>
</dbReference>
<keyword evidence="1" id="KW-0863">Zinc-finger</keyword>
<dbReference type="PROSITE" id="PS50158">
    <property type="entry name" value="ZF_CCHC"/>
    <property type="match status" value="1"/>
</dbReference>
<proteinExistence type="predicted"/>
<feature type="domain" description="CCHC-type" evidence="3">
    <location>
        <begin position="150"/>
        <end position="163"/>
    </location>
</feature>
<reference evidence="4" key="2">
    <citation type="journal article" date="2023" name="Plants (Basel)">
        <title>Annotation of the Turnera subulata (Passifloraceae) Draft Genome Reveals the S-Locus Evolved after the Divergence of Turneroideae from Passifloroideae in a Stepwise Manner.</title>
        <authorList>
            <person name="Henning P.M."/>
            <person name="Roalson E.H."/>
            <person name="Mir W."/>
            <person name="McCubbin A.G."/>
            <person name="Shore J.S."/>
        </authorList>
    </citation>
    <scope>NUCLEOTIDE SEQUENCE</scope>
    <source>
        <strain evidence="4">F60SS</strain>
    </source>
</reference>
<dbReference type="GO" id="GO:0003676">
    <property type="term" value="F:nucleic acid binding"/>
    <property type="evidence" value="ECO:0007669"/>
    <property type="project" value="InterPro"/>
</dbReference>
<dbReference type="EMBL" id="JAKUCV010005119">
    <property type="protein sequence ID" value="KAJ4832592.1"/>
    <property type="molecule type" value="Genomic_DNA"/>
</dbReference>
<reference evidence="4" key="1">
    <citation type="submission" date="2022-02" db="EMBL/GenBank/DDBJ databases">
        <authorList>
            <person name="Henning P.M."/>
            <person name="McCubbin A.G."/>
            <person name="Shore J.S."/>
        </authorList>
    </citation>
    <scope>NUCLEOTIDE SEQUENCE</scope>
    <source>
        <strain evidence="4">F60SS</strain>
        <tissue evidence="4">Leaves</tissue>
    </source>
</reference>
<dbReference type="InterPro" id="IPR025558">
    <property type="entry name" value="DUF4283"/>
</dbReference>
<evidence type="ECO:0000259" key="3">
    <source>
        <dbReference type="PROSITE" id="PS50158"/>
    </source>
</evidence>
<comment type="caution">
    <text evidence="4">The sequence shown here is derived from an EMBL/GenBank/DDBJ whole genome shotgun (WGS) entry which is preliminary data.</text>
</comment>
<keyword evidence="1" id="KW-0479">Metal-binding</keyword>
<evidence type="ECO:0000256" key="2">
    <source>
        <dbReference type="SAM" id="MobiDB-lite"/>
    </source>
</evidence>
<dbReference type="Pfam" id="PF14111">
    <property type="entry name" value="DUF4283"/>
    <property type="match status" value="1"/>
</dbReference>
<dbReference type="PANTHER" id="PTHR31286">
    <property type="entry name" value="GLYCINE-RICH CELL WALL STRUCTURAL PROTEIN 1.8-LIKE"/>
    <property type="match status" value="1"/>
</dbReference>
<dbReference type="AlphaFoldDB" id="A0A9Q0J930"/>
<keyword evidence="1" id="KW-0862">Zinc</keyword>
<evidence type="ECO:0000313" key="4">
    <source>
        <dbReference type="EMBL" id="KAJ4832592.1"/>
    </source>
</evidence>
<dbReference type="InterPro" id="IPR040256">
    <property type="entry name" value="At4g02000-like"/>
</dbReference>